<accession>A0A6N4SPI0</accession>
<dbReference type="EMBL" id="CP000383">
    <property type="protein sequence ID" value="ABG58241.1"/>
    <property type="molecule type" value="Genomic_DNA"/>
</dbReference>
<dbReference type="KEGG" id="chu:CHU_0964"/>
<keyword evidence="1" id="KW-0732">Signal</keyword>
<dbReference type="Pfam" id="PF07642">
    <property type="entry name" value="BBP2"/>
    <property type="match status" value="1"/>
</dbReference>
<dbReference type="InterPro" id="IPR011486">
    <property type="entry name" value="BBP2"/>
</dbReference>
<organism evidence="2 3">
    <name type="scientific">Cytophaga hutchinsonii (strain ATCC 33406 / DSM 1761 / CIP 103989 / NBRC 15051 / NCIMB 9469 / D465)</name>
    <dbReference type="NCBI Taxonomy" id="269798"/>
    <lineage>
        <taxon>Bacteria</taxon>
        <taxon>Pseudomonadati</taxon>
        <taxon>Bacteroidota</taxon>
        <taxon>Cytophagia</taxon>
        <taxon>Cytophagales</taxon>
        <taxon>Cytophagaceae</taxon>
        <taxon>Cytophaga</taxon>
    </lineage>
</organism>
<evidence type="ECO:0000256" key="1">
    <source>
        <dbReference type="SAM" id="SignalP"/>
    </source>
</evidence>
<reference evidence="2 3" key="1">
    <citation type="journal article" date="2007" name="Appl. Environ. Microbiol.">
        <title>Genome sequence of the cellulolytic gliding bacterium Cytophaga hutchinsonii.</title>
        <authorList>
            <person name="Xie G."/>
            <person name="Bruce D.C."/>
            <person name="Challacombe J.F."/>
            <person name="Chertkov O."/>
            <person name="Detter J.C."/>
            <person name="Gilna P."/>
            <person name="Han C.S."/>
            <person name="Lucas S."/>
            <person name="Misra M."/>
            <person name="Myers G.L."/>
            <person name="Richardson P."/>
            <person name="Tapia R."/>
            <person name="Thayer N."/>
            <person name="Thompson L.S."/>
            <person name="Brettin T.S."/>
            <person name="Henrissat B."/>
            <person name="Wilson D.B."/>
            <person name="McBride M.J."/>
        </authorList>
    </citation>
    <scope>NUCLEOTIDE SEQUENCE [LARGE SCALE GENOMIC DNA]</scope>
    <source>
        <strain evidence="3">ATCC 33406 / DSM 1761 / CIP 103989 / NBRC 15051 / NCIMB 9469 / D465</strain>
    </source>
</reference>
<dbReference type="SUPFAM" id="SSF56935">
    <property type="entry name" value="Porins"/>
    <property type="match status" value="1"/>
</dbReference>
<dbReference type="Proteomes" id="UP000001822">
    <property type="component" value="Chromosome"/>
</dbReference>
<proteinExistence type="predicted"/>
<feature type="chain" id="PRO_5026825260" description="Outer membrane protein" evidence="1">
    <location>
        <begin position="21"/>
        <end position="361"/>
    </location>
</feature>
<evidence type="ECO:0000313" key="2">
    <source>
        <dbReference type="EMBL" id="ABG58241.1"/>
    </source>
</evidence>
<evidence type="ECO:0000313" key="3">
    <source>
        <dbReference type="Proteomes" id="UP000001822"/>
    </source>
</evidence>
<protein>
    <recommendedName>
        <fullName evidence="4">Outer membrane protein</fullName>
    </recommendedName>
</protein>
<name>A0A6N4SPI0_CYTH3</name>
<keyword evidence="3" id="KW-1185">Reference proteome</keyword>
<evidence type="ECO:0008006" key="4">
    <source>
        <dbReference type="Google" id="ProtNLM"/>
    </source>
</evidence>
<sequence length="361" mass="40760">MYLKILFLLVLSSVTTLVSVAQKDSSKSPLTISGYIDVYYSYDFSKPADHNRPPFIYSYNRSNEVNLNIGFIKASYNTSIIRANLAVMTGTYANANLASEPGLLKIIYEANAGIKLHRSKNIWLDAGVFESHLGAESAIGQKCLNLTRSFAADNSPYFETGVKVTYTSDNTKWLLSGLFLNGWQRIQRMDGNNSIAVGHQLTFSPSSSLTINSSSFIGNDKPDTVIQMRYFHDLYSKFYLQNKLCVLAGFDIGMEQNAPKSNRYHIWYTPYLMLQYPLSDKLRMGLRGEYYSDKNQVIIHTNTANGFQTFGYSINADYAIYKNVLCRIEARTFNSRDAIFMLNNKPDTDNYCITTSIAVAF</sequence>
<feature type="signal peptide" evidence="1">
    <location>
        <begin position="1"/>
        <end position="20"/>
    </location>
</feature>
<gene>
    <name evidence="2" type="ordered locus">CHU_0964</name>
</gene>
<dbReference type="RefSeq" id="WP_011584356.1">
    <property type="nucleotide sequence ID" value="NC_008255.1"/>
</dbReference>
<dbReference type="AlphaFoldDB" id="A0A6N4SPI0"/>